<dbReference type="Pfam" id="PF01266">
    <property type="entry name" value="DAO"/>
    <property type="match status" value="1"/>
</dbReference>
<evidence type="ECO:0000256" key="4">
    <source>
        <dbReference type="ARBA" id="ARBA00023002"/>
    </source>
</evidence>
<dbReference type="InterPro" id="IPR017741">
    <property type="entry name" value="FAD-dependent_OxRdtase_HpnW"/>
</dbReference>
<dbReference type="Proteomes" id="UP000658258">
    <property type="component" value="Unassembled WGS sequence"/>
</dbReference>
<dbReference type="Gene3D" id="3.30.9.10">
    <property type="entry name" value="D-Amino Acid Oxidase, subunit A, domain 2"/>
    <property type="match status" value="1"/>
</dbReference>
<dbReference type="EMBL" id="BNAG01000002">
    <property type="protein sequence ID" value="GHE60846.1"/>
    <property type="molecule type" value="Genomic_DNA"/>
</dbReference>
<dbReference type="PANTHER" id="PTHR13847">
    <property type="entry name" value="SARCOSINE DEHYDROGENASE-RELATED"/>
    <property type="match status" value="1"/>
</dbReference>
<evidence type="ECO:0000259" key="5">
    <source>
        <dbReference type="Pfam" id="PF01266"/>
    </source>
</evidence>
<dbReference type="InterPro" id="IPR006076">
    <property type="entry name" value="FAD-dep_OxRdtase"/>
</dbReference>
<comment type="similarity">
    <text evidence="2">Belongs to the DadA oxidoreductase family.</text>
</comment>
<comment type="caution">
    <text evidence="6">The sequence shown here is derived from an EMBL/GenBank/DDBJ whole genome shotgun (WGS) entry which is preliminary data.</text>
</comment>
<dbReference type="SUPFAM" id="SSF51971">
    <property type="entry name" value="Nucleotide-binding domain"/>
    <property type="match status" value="1"/>
</dbReference>
<dbReference type="PANTHER" id="PTHR13847:SF286">
    <property type="entry name" value="D-AMINO ACID DEHYDROGENASE"/>
    <property type="match status" value="1"/>
</dbReference>
<gene>
    <name evidence="6" type="ORF">GCM10011340_14690</name>
</gene>
<reference evidence="7" key="1">
    <citation type="journal article" date="2019" name="Int. J. Syst. Evol. Microbiol.">
        <title>The Global Catalogue of Microorganisms (GCM) 10K type strain sequencing project: providing services to taxonomists for standard genome sequencing and annotation.</title>
        <authorList>
            <consortium name="The Broad Institute Genomics Platform"/>
            <consortium name="The Broad Institute Genome Sequencing Center for Infectious Disease"/>
            <person name="Wu L."/>
            <person name="Ma J."/>
        </authorList>
    </citation>
    <scope>NUCLEOTIDE SEQUENCE [LARGE SCALE GENOMIC DNA]</scope>
    <source>
        <strain evidence="7">CGMCC 1.15111</strain>
    </source>
</reference>
<comment type="cofactor">
    <cofactor evidence="1">
        <name>FAD</name>
        <dbReference type="ChEBI" id="CHEBI:57692"/>
    </cofactor>
</comment>
<keyword evidence="7" id="KW-1185">Reference proteome</keyword>
<sequence length="369" mass="41104">MKKRAIVIGAGIVGLATARKLAQKGYAVEVLERGERAQGASIRNFGMIWPIGQPKGKLYERALRSRSIWKELAEKAGIWYGEVGSLHLAHRQEEQAVLEEFVDQNPQYTLLSPSAVRSEAVVKEGLRVALWSNEELIVDPREAIARLPHYLNEQLGVKFRWNTTAVEVSHPYVKTAKGDKLEADVIVVCNGADFETLYPERFAELAITKCKLQMMRLRAQPDNWSIGPALCGGLTLVHYEAFKGVASHAALKAYFQQHHSEYLKWGLNVMVSQNGHGELTVGDSHEYGRQLSPFNQEFIDQMILDYLASFAQFKDWSIGSRWMGIYPKMTNGATEIVESPEPGVSIINGLGGAGMTLSFGLTEEVLENL</sequence>
<dbReference type="Gene3D" id="3.50.50.60">
    <property type="entry name" value="FAD/NAD(P)-binding domain"/>
    <property type="match status" value="1"/>
</dbReference>
<protein>
    <submittedName>
        <fullName evidence="6">Oxidoreductase</fullName>
    </submittedName>
</protein>
<evidence type="ECO:0000256" key="2">
    <source>
        <dbReference type="ARBA" id="ARBA00009410"/>
    </source>
</evidence>
<evidence type="ECO:0000313" key="6">
    <source>
        <dbReference type="EMBL" id="GHE60846.1"/>
    </source>
</evidence>
<dbReference type="InterPro" id="IPR036188">
    <property type="entry name" value="FAD/NAD-bd_sf"/>
</dbReference>
<keyword evidence="4" id="KW-0560">Oxidoreductase</keyword>
<dbReference type="RefSeq" id="WP_189629584.1">
    <property type="nucleotide sequence ID" value="NZ_BNAG01000002.1"/>
</dbReference>
<feature type="domain" description="FAD dependent oxidoreductase" evidence="5">
    <location>
        <begin position="5"/>
        <end position="361"/>
    </location>
</feature>
<evidence type="ECO:0000256" key="3">
    <source>
        <dbReference type="ARBA" id="ARBA00022630"/>
    </source>
</evidence>
<proteinExistence type="inferred from homology"/>
<accession>A0ABQ3I706</accession>
<keyword evidence="3" id="KW-0285">Flavoprotein</keyword>
<organism evidence="6 7">
    <name type="scientific">Roseivirga thermotolerans</name>
    <dbReference type="NCBI Taxonomy" id="1758176"/>
    <lineage>
        <taxon>Bacteria</taxon>
        <taxon>Pseudomonadati</taxon>
        <taxon>Bacteroidota</taxon>
        <taxon>Cytophagia</taxon>
        <taxon>Cytophagales</taxon>
        <taxon>Roseivirgaceae</taxon>
        <taxon>Roseivirga</taxon>
    </lineage>
</organism>
<name>A0ABQ3I706_9BACT</name>
<dbReference type="NCBIfam" id="TIGR03364">
    <property type="entry name" value="HpnW_proposed"/>
    <property type="match status" value="1"/>
</dbReference>
<evidence type="ECO:0000256" key="1">
    <source>
        <dbReference type="ARBA" id="ARBA00001974"/>
    </source>
</evidence>
<evidence type="ECO:0000313" key="7">
    <source>
        <dbReference type="Proteomes" id="UP000658258"/>
    </source>
</evidence>